<gene>
    <name evidence="2" type="ORF">EIP91_005379</name>
</gene>
<proteinExistence type="predicted"/>
<keyword evidence="3" id="KW-1185">Reference proteome</keyword>
<comment type="caution">
    <text evidence="2">The sequence shown here is derived from an EMBL/GenBank/DDBJ whole genome shotgun (WGS) entry which is preliminary data.</text>
</comment>
<evidence type="ECO:0000313" key="2">
    <source>
        <dbReference type="EMBL" id="TCD63470.1"/>
    </source>
</evidence>
<protein>
    <submittedName>
        <fullName evidence="2">Uncharacterized protein</fullName>
    </submittedName>
</protein>
<feature type="region of interest" description="Disordered" evidence="1">
    <location>
        <begin position="162"/>
        <end position="184"/>
    </location>
</feature>
<organism evidence="2 3">
    <name type="scientific">Steccherinum ochraceum</name>
    <dbReference type="NCBI Taxonomy" id="92696"/>
    <lineage>
        <taxon>Eukaryota</taxon>
        <taxon>Fungi</taxon>
        <taxon>Dikarya</taxon>
        <taxon>Basidiomycota</taxon>
        <taxon>Agaricomycotina</taxon>
        <taxon>Agaricomycetes</taxon>
        <taxon>Polyporales</taxon>
        <taxon>Steccherinaceae</taxon>
        <taxon>Steccherinum</taxon>
    </lineage>
</organism>
<sequence length="245" mass="26691">MPSKTIKGTKKWRLLTDPGPNATARLTAPSALPARRGKSVPTPRPHNNDKLRMQFAEMRAHGAPEPSRPDMSAMGSLPDLGGVFAPRSSFPPIQPPTLGHTTRPPHSIHSRDMMHRSYTTMRGPSLPVPVHAPFLNAMGPASSTNRDESGSARLLQAALAAASVSNSSSTGTERRPLYESPVPISQPPRAYVQRASEIRVVNEDEDDEMDVIVYPLSRVNISEPQRRGDPGPSTQAYWNRGAARR</sequence>
<dbReference type="EMBL" id="RWJN01000296">
    <property type="protein sequence ID" value="TCD63470.1"/>
    <property type="molecule type" value="Genomic_DNA"/>
</dbReference>
<dbReference type="Proteomes" id="UP000292702">
    <property type="component" value="Unassembled WGS sequence"/>
</dbReference>
<feature type="compositionally biased region" description="Basic and acidic residues" evidence="1">
    <location>
        <begin position="46"/>
        <end position="62"/>
    </location>
</feature>
<evidence type="ECO:0000313" key="3">
    <source>
        <dbReference type="Proteomes" id="UP000292702"/>
    </source>
</evidence>
<evidence type="ECO:0000256" key="1">
    <source>
        <dbReference type="SAM" id="MobiDB-lite"/>
    </source>
</evidence>
<reference evidence="2 3" key="1">
    <citation type="submission" date="2018-11" db="EMBL/GenBank/DDBJ databases">
        <title>Genome assembly of Steccherinum ochraceum LE-BIN_3174, the white-rot fungus of the Steccherinaceae family (The Residual Polyporoid clade, Polyporales, Basidiomycota).</title>
        <authorList>
            <person name="Fedorova T.V."/>
            <person name="Glazunova O.A."/>
            <person name="Landesman E.O."/>
            <person name="Moiseenko K.V."/>
            <person name="Psurtseva N.V."/>
            <person name="Savinova O.S."/>
            <person name="Shakhova N.V."/>
            <person name="Tyazhelova T.V."/>
            <person name="Vasina D.V."/>
        </authorList>
    </citation>
    <scope>NUCLEOTIDE SEQUENCE [LARGE SCALE GENOMIC DNA]</scope>
    <source>
        <strain evidence="2 3">LE-BIN_3174</strain>
    </source>
</reference>
<dbReference type="AlphaFoldDB" id="A0A4R0R779"/>
<feature type="region of interest" description="Disordered" evidence="1">
    <location>
        <begin position="1"/>
        <end position="107"/>
    </location>
</feature>
<accession>A0A4R0R779</accession>
<feature type="region of interest" description="Disordered" evidence="1">
    <location>
        <begin position="221"/>
        <end position="245"/>
    </location>
</feature>
<name>A0A4R0R779_9APHY</name>